<dbReference type="GO" id="GO:0003700">
    <property type="term" value="F:DNA-binding transcription factor activity"/>
    <property type="evidence" value="ECO:0007669"/>
    <property type="project" value="TreeGrafter"/>
</dbReference>
<evidence type="ECO:0000313" key="6">
    <source>
        <dbReference type="EMBL" id="WIX80705.1"/>
    </source>
</evidence>
<gene>
    <name evidence="6" type="ORF">QRX50_08045</name>
</gene>
<evidence type="ECO:0000256" key="3">
    <source>
        <dbReference type="ARBA" id="ARBA00023163"/>
    </source>
</evidence>
<sequence length="210" mass="23202">MDEQTGLRERKKQRTREAISNAALELFFEHGFDQVSISQVAEAAEVSRRTLFAYFQGKDDLVLHRIADHEHESARVVRAHRAAPLPALREHFLDGLRRHDPITGLCDLPQVLALYRLIMGTPTLLPSLLRFRESGELALAAELGDSPDLPPLTARLAAAQIASVQWRLSMENHHRMANGVSATHAYPEAVAAAELGFDLLMNGLGTLGKS</sequence>
<dbReference type="AlphaFoldDB" id="A0A9Y2II03"/>
<dbReference type="InterPro" id="IPR001647">
    <property type="entry name" value="HTH_TetR"/>
</dbReference>
<dbReference type="SUPFAM" id="SSF46689">
    <property type="entry name" value="Homeodomain-like"/>
    <property type="match status" value="1"/>
</dbReference>
<dbReference type="InterPro" id="IPR023772">
    <property type="entry name" value="DNA-bd_HTH_TetR-type_CS"/>
</dbReference>
<reference evidence="6 7" key="1">
    <citation type="submission" date="2023-06" db="EMBL/GenBank/DDBJ databases">
        <authorList>
            <person name="Oyuntsetseg B."/>
            <person name="Kim S.B."/>
        </authorList>
    </citation>
    <scope>NUCLEOTIDE SEQUENCE [LARGE SCALE GENOMIC DNA]</scope>
    <source>
        <strain evidence="6 7">2-15</strain>
    </source>
</reference>
<accession>A0A9Y2II03</accession>
<keyword evidence="2 4" id="KW-0238">DNA-binding</keyword>
<dbReference type="PROSITE" id="PS01081">
    <property type="entry name" value="HTH_TETR_1"/>
    <property type="match status" value="1"/>
</dbReference>
<dbReference type="GO" id="GO:0000976">
    <property type="term" value="F:transcription cis-regulatory region binding"/>
    <property type="evidence" value="ECO:0007669"/>
    <property type="project" value="TreeGrafter"/>
</dbReference>
<name>A0A9Y2II03_9PSEU</name>
<proteinExistence type="predicted"/>
<dbReference type="PANTHER" id="PTHR30055">
    <property type="entry name" value="HTH-TYPE TRANSCRIPTIONAL REGULATOR RUTR"/>
    <property type="match status" value="1"/>
</dbReference>
<evidence type="ECO:0000256" key="1">
    <source>
        <dbReference type="ARBA" id="ARBA00023015"/>
    </source>
</evidence>
<organism evidence="6 7">
    <name type="scientific">Amycolatopsis carbonis</name>
    <dbReference type="NCBI Taxonomy" id="715471"/>
    <lineage>
        <taxon>Bacteria</taxon>
        <taxon>Bacillati</taxon>
        <taxon>Actinomycetota</taxon>
        <taxon>Actinomycetes</taxon>
        <taxon>Pseudonocardiales</taxon>
        <taxon>Pseudonocardiaceae</taxon>
        <taxon>Amycolatopsis</taxon>
    </lineage>
</organism>
<dbReference type="Gene3D" id="1.10.357.10">
    <property type="entry name" value="Tetracycline Repressor, domain 2"/>
    <property type="match status" value="1"/>
</dbReference>
<dbReference type="InterPro" id="IPR050109">
    <property type="entry name" value="HTH-type_TetR-like_transc_reg"/>
</dbReference>
<protein>
    <submittedName>
        <fullName evidence="6">TetR family transcriptional regulator</fullName>
    </submittedName>
</protein>
<evidence type="ECO:0000256" key="2">
    <source>
        <dbReference type="ARBA" id="ARBA00023125"/>
    </source>
</evidence>
<dbReference type="KEGG" id="acab:QRX50_08045"/>
<dbReference type="Proteomes" id="UP001236014">
    <property type="component" value="Chromosome"/>
</dbReference>
<feature type="DNA-binding region" description="H-T-H motif" evidence="4">
    <location>
        <begin position="36"/>
        <end position="55"/>
    </location>
</feature>
<keyword evidence="3" id="KW-0804">Transcription</keyword>
<evidence type="ECO:0000313" key="7">
    <source>
        <dbReference type="Proteomes" id="UP001236014"/>
    </source>
</evidence>
<dbReference type="PANTHER" id="PTHR30055:SF234">
    <property type="entry name" value="HTH-TYPE TRANSCRIPTIONAL REGULATOR BETI"/>
    <property type="match status" value="1"/>
</dbReference>
<dbReference type="PRINTS" id="PR00455">
    <property type="entry name" value="HTHTETR"/>
</dbReference>
<dbReference type="EMBL" id="CP127294">
    <property type="protein sequence ID" value="WIX80705.1"/>
    <property type="molecule type" value="Genomic_DNA"/>
</dbReference>
<dbReference type="InterPro" id="IPR009057">
    <property type="entry name" value="Homeodomain-like_sf"/>
</dbReference>
<evidence type="ECO:0000256" key="4">
    <source>
        <dbReference type="PROSITE-ProRule" id="PRU00335"/>
    </source>
</evidence>
<evidence type="ECO:0000259" key="5">
    <source>
        <dbReference type="PROSITE" id="PS50977"/>
    </source>
</evidence>
<keyword evidence="7" id="KW-1185">Reference proteome</keyword>
<keyword evidence="1" id="KW-0805">Transcription regulation</keyword>
<dbReference type="Pfam" id="PF00440">
    <property type="entry name" value="TetR_N"/>
    <property type="match status" value="1"/>
</dbReference>
<dbReference type="PROSITE" id="PS50977">
    <property type="entry name" value="HTH_TETR_2"/>
    <property type="match status" value="1"/>
</dbReference>
<feature type="domain" description="HTH tetR-type" evidence="5">
    <location>
        <begin position="13"/>
        <end position="73"/>
    </location>
</feature>
<dbReference type="RefSeq" id="WP_285971328.1">
    <property type="nucleotide sequence ID" value="NZ_CP127294.1"/>
</dbReference>